<evidence type="ECO:0000313" key="11">
    <source>
        <dbReference type="Proteomes" id="UP001221558"/>
    </source>
</evidence>
<dbReference type="PANTHER" id="PTHR11705:SF143">
    <property type="entry name" value="SLL0236 PROTEIN"/>
    <property type="match status" value="1"/>
</dbReference>
<dbReference type="PROSITE" id="PS52035">
    <property type="entry name" value="PEPTIDASE_M14"/>
    <property type="match status" value="1"/>
</dbReference>
<keyword evidence="8" id="KW-0732">Signal</keyword>
<dbReference type="CDD" id="cd06905">
    <property type="entry name" value="M14-like"/>
    <property type="match status" value="1"/>
</dbReference>
<keyword evidence="11" id="KW-1185">Reference proteome</keyword>
<evidence type="ECO:0000259" key="9">
    <source>
        <dbReference type="PROSITE" id="PS52035"/>
    </source>
</evidence>
<organism evidence="10 11">
    <name type="scientific">Sphingobacterium oryzagri</name>
    <dbReference type="NCBI Taxonomy" id="3025669"/>
    <lineage>
        <taxon>Bacteria</taxon>
        <taxon>Pseudomonadati</taxon>
        <taxon>Bacteroidota</taxon>
        <taxon>Sphingobacteriia</taxon>
        <taxon>Sphingobacteriales</taxon>
        <taxon>Sphingobacteriaceae</taxon>
        <taxon>Sphingobacterium</taxon>
    </lineage>
</organism>
<evidence type="ECO:0000256" key="8">
    <source>
        <dbReference type="SAM" id="SignalP"/>
    </source>
</evidence>
<dbReference type="InterPro" id="IPR000834">
    <property type="entry name" value="Peptidase_M14"/>
</dbReference>
<keyword evidence="4" id="KW-0378">Hydrolase</keyword>
<dbReference type="Proteomes" id="UP001221558">
    <property type="component" value="Chromosome"/>
</dbReference>
<feature type="domain" description="Peptidase M14" evidence="9">
    <location>
        <begin position="21"/>
        <end position="371"/>
    </location>
</feature>
<feature type="signal peptide" evidence="8">
    <location>
        <begin position="1"/>
        <end position="18"/>
    </location>
</feature>
<dbReference type="Gene3D" id="3.40.630.10">
    <property type="entry name" value="Zn peptidases"/>
    <property type="match status" value="1"/>
</dbReference>
<dbReference type="EMBL" id="CP117880">
    <property type="protein sequence ID" value="WDF69057.1"/>
    <property type="molecule type" value="Genomic_DNA"/>
</dbReference>
<sequence length="538" mass="58548">MKKSLLGLLCLAPFLGWAQLNYPSYANLTSEIQQAASSARSVTQVIGKSFGGEEIRVIKIESSASPKPTLLIVAGIDGKHPAGTLSALQLAKNLQSLPSDSLTALMRERSIWIVPLLNPDAYKRNIASGHWQSGNARVIDNDRDGRIDEDPAQDLNNDGIIAQMRVTTAAGGYVAHDTYPHYLIPNERDKGQKGVYALYTEGKDADKDGLFGEDGAAGVNINRNFTFNYPAFTSESGEYAASEPETRAIVDFVFDNPQIATVLHFGLDNNLSEPVRYDSRKASERIISAWLEKDAQAAAQVSHLYNKTTSSLGQGPKFSESAGNFSNTAYYHMGKFSFTTPLWWPALTDTASTTKESAKGKSGDALFLQWLAANNVSGALLPWVKVDHPDFPNQTVEVGGLVEVFRNNPPAAFLDETTKLHTDFVLQLLNSMATLQFDQPVVTALGENIYRIDLRVANVGLLPTYPEIADKIKHVAKMKAVCALQKNQKFLSGKRLQLYSALHAGEALSLSWLVQGKGVVEITAGCPTAGEQTIKVTL</sequence>
<evidence type="ECO:0000256" key="1">
    <source>
        <dbReference type="ARBA" id="ARBA00001947"/>
    </source>
</evidence>
<evidence type="ECO:0000313" key="10">
    <source>
        <dbReference type="EMBL" id="WDF69057.1"/>
    </source>
</evidence>
<evidence type="ECO:0000256" key="7">
    <source>
        <dbReference type="PROSITE-ProRule" id="PRU01379"/>
    </source>
</evidence>
<gene>
    <name evidence="10" type="ORF">PQ465_01460</name>
</gene>
<accession>A0ABY7WKA7</accession>
<protein>
    <submittedName>
        <fullName evidence="10">M14 family metallopeptidase</fullName>
    </submittedName>
</protein>
<evidence type="ECO:0000256" key="3">
    <source>
        <dbReference type="ARBA" id="ARBA00022670"/>
    </source>
</evidence>
<evidence type="ECO:0000256" key="6">
    <source>
        <dbReference type="ARBA" id="ARBA00023049"/>
    </source>
</evidence>
<dbReference type="PANTHER" id="PTHR11705">
    <property type="entry name" value="PROTEASE FAMILY M14 CARBOXYPEPTIDASE A,B"/>
    <property type="match status" value="1"/>
</dbReference>
<name>A0ABY7WKA7_9SPHI</name>
<comment type="similarity">
    <text evidence="2 7">Belongs to the peptidase M14 family.</text>
</comment>
<comment type="cofactor">
    <cofactor evidence="1">
        <name>Zn(2+)</name>
        <dbReference type="ChEBI" id="CHEBI:29105"/>
    </cofactor>
</comment>
<dbReference type="SUPFAM" id="SSF53187">
    <property type="entry name" value="Zn-dependent exopeptidases"/>
    <property type="match status" value="1"/>
</dbReference>
<keyword evidence="6" id="KW-0482">Metalloprotease</keyword>
<evidence type="ECO:0000256" key="4">
    <source>
        <dbReference type="ARBA" id="ARBA00022801"/>
    </source>
</evidence>
<feature type="chain" id="PRO_5046565984" evidence="8">
    <location>
        <begin position="19"/>
        <end position="538"/>
    </location>
</feature>
<dbReference type="RefSeq" id="WP_274267785.1">
    <property type="nucleotide sequence ID" value="NZ_CP117880.1"/>
</dbReference>
<evidence type="ECO:0000256" key="5">
    <source>
        <dbReference type="ARBA" id="ARBA00022833"/>
    </source>
</evidence>
<comment type="caution">
    <text evidence="7">Lacks conserved residue(s) required for the propagation of feature annotation.</text>
</comment>
<keyword evidence="3" id="KW-0645">Protease</keyword>
<dbReference type="Pfam" id="PF00246">
    <property type="entry name" value="Peptidase_M14"/>
    <property type="match status" value="1"/>
</dbReference>
<keyword evidence="5" id="KW-0862">Zinc</keyword>
<reference evidence="10 11" key="1">
    <citation type="submission" date="2023-02" db="EMBL/GenBank/DDBJ databases">
        <title>Genome sequence of Sphingobacterium sp. KACC 22765.</title>
        <authorList>
            <person name="Kim S."/>
            <person name="Heo J."/>
            <person name="Kwon S.-W."/>
        </authorList>
    </citation>
    <scope>NUCLEOTIDE SEQUENCE [LARGE SCALE GENOMIC DNA]</scope>
    <source>
        <strain evidence="10 11">KACC 22765</strain>
    </source>
</reference>
<dbReference type="SMART" id="SM00631">
    <property type="entry name" value="Zn_pept"/>
    <property type="match status" value="1"/>
</dbReference>
<evidence type="ECO:0000256" key="2">
    <source>
        <dbReference type="ARBA" id="ARBA00005988"/>
    </source>
</evidence>
<proteinExistence type="inferred from homology"/>